<protein>
    <submittedName>
        <fullName evidence="1">Uncharacterized protein</fullName>
    </submittedName>
</protein>
<dbReference type="OrthoDB" id="1448673at2"/>
<sequence>MMEFPILKEEQVVVVIADGATGIILNCNGEIYRNDSDDNVYWSFDNIDLAKDFIDIKSTQDDKIEFIIYDKNQVVLEFIEATHWKNNNK</sequence>
<proteinExistence type="predicted"/>
<evidence type="ECO:0000313" key="1">
    <source>
        <dbReference type="EMBL" id="TGD56538.1"/>
    </source>
</evidence>
<comment type="caution">
    <text evidence="1">The sequence shown here is derived from an EMBL/GenBank/DDBJ whole genome shotgun (WGS) entry which is preliminary data.</text>
</comment>
<reference evidence="1 2" key="1">
    <citation type="submission" date="2019-04" db="EMBL/GenBank/DDBJ databases">
        <title>Flavobacterium sp. strain DS2-A Genome sequencing and assembly.</title>
        <authorList>
            <person name="Kim I."/>
        </authorList>
    </citation>
    <scope>NUCLEOTIDE SEQUENCE [LARGE SCALE GENOMIC DNA]</scope>
    <source>
        <strain evidence="1 2">DS2-A</strain>
    </source>
</reference>
<dbReference type="AlphaFoldDB" id="A0A4Z0L4R7"/>
<organism evidence="1 2">
    <name type="scientific">Flavobacterium humi</name>
    <dbReference type="NCBI Taxonomy" id="2562683"/>
    <lineage>
        <taxon>Bacteria</taxon>
        <taxon>Pseudomonadati</taxon>
        <taxon>Bacteroidota</taxon>
        <taxon>Flavobacteriia</taxon>
        <taxon>Flavobacteriales</taxon>
        <taxon>Flavobacteriaceae</taxon>
        <taxon>Flavobacterium</taxon>
    </lineage>
</organism>
<accession>A0A4Z0L4R7</accession>
<evidence type="ECO:0000313" key="2">
    <source>
        <dbReference type="Proteomes" id="UP000297407"/>
    </source>
</evidence>
<dbReference type="RefSeq" id="WP_135527633.1">
    <property type="nucleotide sequence ID" value="NZ_SRLH01000011.1"/>
</dbReference>
<keyword evidence="2" id="KW-1185">Reference proteome</keyword>
<dbReference type="Proteomes" id="UP000297407">
    <property type="component" value="Unassembled WGS sequence"/>
</dbReference>
<gene>
    <name evidence="1" type="ORF">E4635_15570</name>
</gene>
<name>A0A4Z0L4R7_9FLAO</name>
<dbReference type="EMBL" id="SRLH01000011">
    <property type="protein sequence ID" value="TGD56538.1"/>
    <property type="molecule type" value="Genomic_DNA"/>
</dbReference>